<keyword evidence="6" id="KW-1185">Reference proteome</keyword>
<keyword evidence="4" id="KW-0732">Signal</keyword>
<dbReference type="PROSITE" id="PS51318">
    <property type="entry name" value="TAT"/>
    <property type="match status" value="1"/>
</dbReference>
<dbReference type="InterPro" id="IPR001765">
    <property type="entry name" value="Carbonic_anhydrase"/>
</dbReference>
<evidence type="ECO:0008006" key="7">
    <source>
        <dbReference type="Google" id="ProtNLM"/>
    </source>
</evidence>
<dbReference type="Proteomes" id="UP001501867">
    <property type="component" value="Unassembled WGS sequence"/>
</dbReference>
<dbReference type="EMBL" id="BAAABV010000015">
    <property type="protein sequence ID" value="GAA0288287.1"/>
    <property type="molecule type" value="Genomic_DNA"/>
</dbReference>
<proteinExistence type="inferred from homology"/>
<comment type="caution">
    <text evidence="5">The sequence shown here is derived from an EMBL/GenBank/DDBJ whole genome shotgun (WGS) entry which is preliminary data.</text>
</comment>
<dbReference type="Gene3D" id="3.40.1050.10">
    <property type="entry name" value="Carbonic anhydrase"/>
    <property type="match status" value="1"/>
</dbReference>
<evidence type="ECO:0000313" key="5">
    <source>
        <dbReference type="EMBL" id="GAA0288287.1"/>
    </source>
</evidence>
<dbReference type="InterPro" id="IPR036874">
    <property type="entry name" value="Carbonic_anhydrase_sf"/>
</dbReference>
<dbReference type="Pfam" id="PF00484">
    <property type="entry name" value="Pro_CA"/>
    <property type="match status" value="1"/>
</dbReference>
<name>A0ABP3F080_9ACTN</name>
<dbReference type="InterPro" id="IPR006311">
    <property type="entry name" value="TAT_signal"/>
</dbReference>
<dbReference type="SUPFAM" id="SSF53056">
    <property type="entry name" value="beta-carbonic anhydrase, cab"/>
    <property type="match status" value="1"/>
</dbReference>
<feature type="compositionally biased region" description="Polar residues" evidence="3">
    <location>
        <begin position="271"/>
        <end position="304"/>
    </location>
</feature>
<protein>
    <recommendedName>
        <fullName evidence="7">Carbonic anhydrase</fullName>
    </recommendedName>
</protein>
<evidence type="ECO:0000256" key="2">
    <source>
        <dbReference type="ARBA" id="ARBA00024993"/>
    </source>
</evidence>
<dbReference type="SMART" id="SM00947">
    <property type="entry name" value="Pro_CA"/>
    <property type="match status" value="1"/>
</dbReference>
<gene>
    <name evidence="5" type="ORF">GCM10010302_28300</name>
</gene>
<evidence type="ECO:0000256" key="4">
    <source>
        <dbReference type="SAM" id="SignalP"/>
    </source>
</evidence>
<comment type="function">
    <text evidence="2">Catalyzes the reversible hydration of carbon dioxide to form bicarbonate.</text>
</comment>
<evidence type="ECO:0000256" key="1">
    <source>
        <dbReference type="ARBA" id="ARBA00006217"/>
    </source>
</evidence>
<feature type="chain" id="PRO_5045864661" description="Carbonic anhydrase" evidence="4">
    <location>
        <begin position="27"/>
        <end position="304"/>
    </location>
</feature>
<accession>A0ABP3F080</accession>
<reference evidence="6" key="1">
    <citation type="journal article" date="2019" name="Int. J. Syst. Evol. Microbiol.">
        <title>The Global Catalogue of Microorganisms (GCM) 10K type strain sequencing project: providing services to taxonomists for standard genome sequencing and annotation.</title>
        <authorList>
            <consortium name="The Broad Institute Genomics Platform"/>
            <consortium name="The Broad Institute Genome Sequencing Center for Infectious Disease"/>
            <person name="Wu L."/>
            <person name="Ma J."/>
        </authorList>
    </citation>
    <scope>NUCLEOTIDE SEQUENCE [LARGE SCALE GENOMIC DNA]</scope>
    <source>
        <strain evidence="6">JCM 4505</strain>
    </source>
</reference>
<comment type="similarity">
    <text evidence="1">Belongs to the beta-class carbonic anhydrase family.</text>
</comment>
<dbReference type="PANTHER" id="PTHR11002">
    <property type="entry name" value="CARBONIC ANHYDRASE"/>
    <property type="match status" value="1"/>
</dbReference>
<dbReference type="RefSeq" id="WP_344158126.1">
    <property type="nucleotide sequence ID" value="NZ_BAAABV010000015.1"/>
</dbReference>
<feature type="compositionally biased region" description="Low complexity" evidence="3">
    <location>
        <begin position="252"/>
        <end position="269"/>
    </location>
</feature>
<dbReference type="PANTHER" id="PTHR11002:SF79">
    <property type="entry name" value="CARBONIC ANHYDRASE 2"/>
    <property type="match status" value="1"/>
</dbReference>
<evidence type="ECO:0000256" key="3">
    <source>
        <dbReference type="SAM" id="MobiDB-lite"/>
    </source>
</evidence>
<sequence>MDSAGLPRRTALLAGGLAAFAAGTLAACTARPAIPAGSTRGRPEPAAPNPQTTTPAAAYARLMEGNKRWVDGNLQHPDRDPTRRQLVAQSQTPFAVVLSCIDSRVPPELLFDTGLGDMYVLRTGGQAVGPVVTGSVEYGPLTSATPLVLVLGHQRCGAIDAAYKAARDGKPLPGNLEAITKALRPAYEQTVKEGGPDPVDRMIRAQVRLTADELRGNADLAPLVRKGTLAVVGAYYSLDTGKVEVLTGALPTGTASTTAGTTPEPSGTPVGTATPSGTPAPSGSATPSGTGLPTETAQPTGLPS</sequence>
<dbReference type="CDD" id="cd03378">
    <property type="entry name" value="beta_CA_cladeC"/>
    <property type="match status" value="1"/>
</dbReference>
<feature type="signal peptide" evidence="4">
    <location>
        <begin position="1"/>
        <end position="26"/>
    </location>
</feature>
<organism evidence="5 6">
    <name type="scientific">Streptomyces polychromogenes</name>
    <dbReference type="NCBI Taxonomy" id="67342"/>
    <lineage>
        <taxon>Bacteria</taxon>
        <taxon>Bacillati</taxon>
        <taxon>Actinomycetota</taxon>
        <taxon>Actinomycetes</taxon>
        <taxon>Kitasatosporales</taxon>
        <taxon>Streptomycetaceae</taxon>
        <taxon>Streptomyces</taxon>
    </lineage>
</organism>
<feature type="region of interest" description="Disordered" evidence="3">
    <location>
        <begin position="252"/>
        <end position="304"/>
    </location>
</feature>
<evidence type="ECO:0000313" key="6">
    <source>
        <dbReference type="Proteomes" id="UP001501867"/>
    </source>
</evidence>